<keyword evidence="1" id="KW-0040">ANK repeat</keyword>
<dbReference type="EMBL" id="JAGTJR010000042">
    <property type="protein sequence ID" value="KAH7031947.1"/>
    <property type="molecule type" value="Genomic_DNA"/>
</dbReference>
<protein>
    <recommendedName>
        <fullName evidence="4">Fungal N-terminal domain-containing protein</fullName>
    </recommendedName>
</protein>
<dbReference type="PROSITE" id="PS50297">
    <property type="entry name" value="ANK_REP_REGION"/>
    <property type="match status" value="1"/>
</dbReference>
<dbReference type="PROSITE" id="PS50088">
    <property type="entry name" value="ANK_REPEAT"/>
    <property type="match status" value="1"/>
</dbReference>
<dbReference type="InterPro" id="IPR036770">
    <property type="entry name" value="Ankyrin_rpt-contain_sf"/>
</dbReference>
<reference evidence="2 3" key="1">
    <citation type="journal article" date="2021" name="Nat. Commun.">
        <title>Genetic determinants of endophytism in the Arabidopsis root mycobiome.</title>
        <authorList>
            <person name="Mesny F."/>
            <person name="Miyauchi S."/>
            <person name="Thiergart T."/>
            <person name="Pickel B."/>
            <person name="Atanasova L."/>
            <person name="Karlsson M."/>
            <person name="Huettel B."/>
            <person name="Barry K.W."/>
            <person name="Haridas S."/>
            <person name="Chen C."/>
            <person name="Bauer D."/>
            <person name="Andreopoulos W."/>
            <person name="Pangilinan J."/>
            <person name="LaButti K."/>
            <person name="Riley R."/>
            <person name="Lipzen A."/>
            <person name="Clum A."/>
            <person name="Drula E."/>
            <person name="Henrissat B."/>
            <person name="Kohler A."/>
            <person name="Grigoriev I.V."/>
            <person name="Martin F.M."/>
            <person name="Hacquard S."/>
        </authorList>
    </citation>
    <scope>NUCLEOTIDE SEQUENCE [LARGE SCALE GENOMIC DNA]</scope>
    <source>
        <strain evidence="2 3">MPI-SDFR-AT-0080</strain>
    </source>
</reference>
<proteinExistence type="predicted"/>
<evidence type="ECO:0000256" key="1">
    <source>
        <dbReference type="PROSITE-ProRule" id="PRU00023"/>
    </source>
</evidence>
<dbReference type="SUPFAM" id="SSF48403">
    <property type="entry name" value="Ankyrin repeat"/>
    <property type="match status" value="1"/>
</dbReference>
<evidence type="ECO:0000313" key="2">
    <source>
        <dbReference type="EMBL" id="KAH7031947.1"/>
    </source>
</evidence>
<dbReference type="Proteomes" id="UP000774617">
    <property type="component" value="Unassembled WGS sequence"/>
</dbReference>
<evidence type="ECO:0000313" key="3">
    <source>
        <dbReference type="Proteomes" id="UP000774617"/>
    </source>
</evidence>
<name>A0ABQ8FWR2_9PEZI</name>
<feature type="repeat" description="ANK" evidence="1">
    <location>
        <begin position="328"/>
        <end position="360"/>
    </location>
</feature>
<evidence type="ECO:0008006" key="4">
    <source>
        <dbReference type="Google" id="ProtNLM"/>
    </source>
</evidence>
<keyword evidence="3" id="KW-1185">Reference proteome</keyword>
<gene>
    <name evidence="2" type="ORF">B0J12DRAFT_310758</name>
</gene>
<dbReference type="Gene3D" id="1.25.40.20">
    <property type="entry name" value="Ankyrin repeat-containing domain"/>
    <property type="match status" value="1"/>
</dbReference>
<sequence length="371" mass="41481">MDGLSGAASVAGIVSLSVQLTESIHKICKFFSAFKHASEDIEDIIDDLEVLSDVVADIQRYEELFGPHHAIAKAILRCRRQAHALERMTTEWKIEMEKDSKWRRGQAAFKSVLKVEKVKEIRVKIGEAKGTLSLALQASYSRTHHTQLFAIVQGNGRLAGQTPQMGTSAAGVQSLVHKDPENDSCLSQTATSSALRSPAVRPLPRRIISRETASWHSHGSWIQSIFGSLSYKHISQTVEDQFSEEDEVAVALVFEPAWWLQALGLNSLLRAQIERTSRNGWKTSLRPQQLMSEELFETVDEVIWRGDLDSLRTMLCSGEVTIRSVNIIGGTLLHAAAYYSQAEICDFLLEAGVDRDEEDVSKQHSRWFCMT</sequence>
<dbReference type="InterPro" id="IPR002110">
    <property type="entry name" value="Ankyrin_rpt"/>
</dbReference>
<accession>A0ABQ8FWR2</accession>
<comment type="caution">
    <text evidence="2">The sequence shown here is derived from an EMBL/GenBank/DDBJ whole genome shotgun (WGS) entry which is preliminary data.</text>
</comment>
<organism evidence="2 3">
    <name type="scientific">Macrophomina phaseolina</name>
    <dbReference type="NCBI Taxonomy" id="35725"/>
    <lineage>
        <taxon>Eukaryota</taxon>
        <taxon>Fungi</taxon>
        <taxon>Dikarya</taxon>
        <taxon>Ascomycota</taxon>
        <taxon>Pezizomycotina</taxon>
        <taxon>Dothideomycetes</taxon>
        <taxon>Dothideomycetes incertae sedis</taxon>
        <taxon>Botryosphaeriales</taxon>
        <taxon>Botryosphaeriaceae</taxon>
        <taxon>Macrophomina</taxon>
    </lineage>
</organism>